<feature type="compositionally biased region" description="Basic and acidic residues" evidence="1">
    <location>
        <begin position="125"/>
        <end position="136"/>
    </location>
</feature>
<sequence length="822" mass="87731">MLMTQMLSKLEAAVERGRMPRRQCCVAAATFVKRVSWRHTSRLVVSSAVQLKLQIGSPTTTQALGVTRKRSPKRLVERSAATPNTTAIPESSADESASQLPGPEHSRDFNTLSPAPAYSPPASGDKARRRDGDTSSKRSTAGSKRSRGSTPEAATLAAQAAADALFTDPGQSPVQATRIGPVRIADLGGDRGRGLLTTRTVQPGELLLAVRPLALAWDEQYKEGEAENGGSGSGSGITVADMDPADAKFLELQRQLLGRRYTPRDVAWLSSLVGLDLPEAGEEEREEGEGSTAAVTVAVAADCKRSLPPPPELEPSTSREGEEETQQGLLPLPVRLRDPDALADLVQANCLEPDGGAEDEYVFWARHEVTAATTAASASSPLSPPSLSSSSLPSSFRSSSSLTGSMERPRRRRGPMGLWPEAAMLNHSCLPNTVAYIVGDTLFVRAARKVGGGSELTVSYLPVGSGYESAAGDESDDIDGDTDDASAAAAAATLLSPLAERRTALEGLRGFVCRCNRCTAEEALDPKLRALMADISEGVAALQGDLQTALALSDLEDGAGDGEDEEEAEDEEEREHAEERSGKYTAEASSSGVSRMDGQGPSGRQSQPLRQDGTAGGDAGRNRQQPQQRRRRPAGREDDEVDEEEEGEHEEEEDGGRWRQMVGSVVDRAGLYLELMDAAMVKLKLTPAQQITVQSAVAPLYTVLWAGLGARGELEPRLAEVMAALVGEVTPGSADHLWWAVVARETAEMIVAEEEALEEATVVRRAGGGGGGGFSRRPQDDRVTIADKACYKAFGIRYGPISRDVYRRLLAARRQREDAQTE</sequence>
<dbReference type="PANTHER" id="PTHR47643">
    <property type="entry name" value="TPR DOMAIN PROTEIN (AFU_ORTHOLOGUE AFUA_5G12710)"/>
    <property type="match status" value="1"/>
</dbReference>
<dbReference type="SMART" id="SM00317">
    <property type="entry name" value="SET"/>
    <property type="match status" value="1"/>
</dbReference>
<dbReference type="InterPro" id="IPR001214">
    <property type="entry name" value="SET_dom"/>
</dbReference>
<feature type="compositionally biased region" description="Acidic residues" evidence="1">
    <location>
        <begin position="556"/>
        <end position="573"/>
    </location>
</feature>
<dbReference type="PANTHER" id="PTHR47643:SF2">
    <property type="entry name" value="TPR DOMAIN PROTEIN (AFU_ORTHOLOGUE AFUA_5G12710)"/>
    <property type="match status" value="1"/>
</dbReference>
<dbReference type="InterPro" id="IPR053209">
    <property type="entry name" value="Gramillin-biosynth_MTr"/>
</dbReference>
<dbReference type="SUPFAM" id="SSF82199">
    <property type="entry name" value="SET domain"/>
    <property type="match status" value="1"/>
</dbReference>
<reference evidence="2" key="1">
    <citation type="journal article" date="2021" name="Proc. Natl. Acad. Sci. U.S.A.">
        <title>Three genomes in the algal genus Volvox reveal the fate of a haploid sex-determining region after a transition to homothallism.</title>
        <authorList>
            <person name="Yamamoto K."/>
            <person name="Hamaji T."/>
            <person name="Kawai-Toyooka H."/>
            <person name="Matsuzaki R."/>
            <person name="Takahashi F."/>
            <person name="Nishimura Y."/>
            <person name="Kawachi M."/>
            <person name="Noguchi H."/>
            <person name="Minakuchi Y."/>
            <person name="Umen J.G."/>
            <person name="Toyoda A."/>
            <person name="Nozaki H."/>
        </authorList>
    </citation>
    <scope>NUCLEOTIDE SEQUENCE</scope>
    <source>
        <strain evidence="2">NIES-3785</strain>
    </source>
</reference>
<dbReference type="CDD" id="cd20071">
    <property type="entry name" value="SET_SMYD"/>
    <property type="match status" value="1"/>
</dbReference>
<feature type="region of interest" description="Disordered" evidence="1">
    <location>
        <begin position="65"/>
        <end position="156"/>
    </location>
</feature>
<protein>
    <submittedName>
        <fullName evidence="2">Uncharacterized protein</fullName>
    </submittedName>
</protein>
<dbReference type="Gene3D" id="2.170.270.10">
    <property type="entry name" value="SET domain"/>
    <property type="match status" value="1"/>
</dbReference>
<evidence type="ECO:0000256" key="1">
    <source>
        <dbReference type="SAM" id="MobiDB-lite"/>
    </source>
</evidence>
<dbReference type="InterPro" id="IPR046341">
    <property type="entry name" value="SET_dom_sf"/>
</dbReference>
<accession>A0A8J4CUU7</accession>
<dbReference type="EMBL" id="BNCQ01000071">
    <property type="protein sequence ID" value="GIM15911.1"/>
    <property type="molecule type" value="Genomic_DNA"/>
</dbReference>
<feature type="compositionally biased region" description="Acidic residues" evidence="1">
    <location>
        <begin position="637"/>
        <end position="654"/>
    </location>
</feature>
<feature type="region of interest" description="Disordered" evidence="1">
    <location>
        <begin position="374"/>
        <end position="415"/>
    </location>
</feature>
<gene>
    <name evidence="2" type="ORF">Vretimale_18572</name>
</gene>
<dbReference type="AlphaFoldDB" id="A0A8J4CUU7"/>
<dbReference type="OrthoDB" id="538426at2759"/>
<feature type="compositionally biased region" description="Low complexity" evidence="1">
    <location>
        <begin position="374"/>
        <end position="405"/>
    </location>
</feature>
<organism evidence="2 3">
    <name type="scientific">Volvox reticuliferus</name>
    <dbReference type="NCBI Taxonomy" id="1737510"/>
    <lineage>
        <taxon>Eukaryota</taxon>
        <taxon>Viridiplantae</taxon>
        <taxon>Chlorophyta</taxon>
        <taxon>core chlorophytes</taxon>
        <taxon>Chlorophyceae</taxon>
        <taxon>CS clade</taxon>
        <taxon>Chlamydomonadales</taxon>
        <taxon>Volvocaceae</taxon>
        <taxon>Volvox</taxon>
    </lineage>
</organism>
<evidence type="ECO:0000313" key="2">
    <source>
        <dbReference type="EMBL" id="GIM15911.1"/>
    </source>
</evidence>
<feature type="compositionally biased region" description="Polar residues" evidence="1">
    <location>
        <begin position="81"/>
        <end position="99"/>
    </location>
</feature>
<dbReference type="Pfam" id="PF00856">
    <property type="entry name" value="SET"/>
    <property type="match status" value="1"/>
</dbReference>
<dbReference type="PROSITE" id="PS50280">
    <property type="entry name" value="SET"/>
    <property type="match status" value="1"/>
</dbReference>
<name>A0A8J4CUU7_9CHLO</name>
<evidence type="ECO:0000313" key="3">
    <source>
        <dbReference type="Proteomes" id="UP000722791"/>
    </source>
</evidence>
<proteinExistence type="predicted"/>
<feature type="region of interest" description="Disordered" evidence="1">
    <location>
        <begin position="556"/>
        <end position="659"/>
    </location>
</feature>
<feature type="compositionally biased region" description="Low complexity" evidence="1">
    <location>
        <begin position="113"/>
        <end position="123"/>
    </location>
</feature>
<dbReference type="Proteomes" id="UP000722791">
    <property type="component" value="Unassembled WGS sequence"/>
</dbReference>
<comment type="caution">
    <text evidence="2">The sequence shown here is derived from an EMBL/GenBank/DDBJ whole genome shotgun (WGS) entry which is preliminary data.</text>
</comment>
<feature type="region of interest" description="Disordered" evidence="1">
    <location>
        <begin position="304"/>
        <end position="333"/>
    </location>
</feature>